<dbReference type="InterPro" id="IPR036179">
    <property type="entry name" value="Ig-like_dom_sf"/>
</dbReference>
<dbReference type="SUPFAM" id="SSF48726">
    <property type="entry name" value="Immunoglobulin"/>
    <property type="match status" value="1"/>
</dbReference>
<keyword evidence="3" id="KW-1185">Reference proteome</keyword>
<gene>
    <name evidence="2" type="ORF">GOODEAATRI_016769</name>
</gene>
<name>A0ABV0NVC3_9TELE</name>
<evidence type="ECO:0000259" key="1">
    <source>
        <dbReference type="PROSITE" id="PS50835"/>
    </source>
</evidence>
<evidence type="ECO:0000313" key="3">
    <source>
        <dbReference type="Proteomes" id="UP001476798"/>
    </source>
</evidence>
<protein>
    <recommendedName>
        <fullName evidence="1">Ig-like domain-containing protein</fullName>
    </recommendedName>
</protein>
<dbReference type="PROSITE" id="PS50835">
    <property type="entry name" value="IG_LIKE"/>
    <property type="match status" value="1"/>
</dbReference>
<feature type="domain" description="Ig-like" evidence="1">
    <location>
        <begin position="10"/>
        <end position="82"/>
    </location>
</feature>
<dbReference type="InterPro" id="IPR007110">
    <property type="entry name" value="Ig-like_dom"/>
</dbReference>
<comment type="caution">
    <text evidence="2">The sequence shown here is derived from an EMBL/GenBank/DDBJ whole genome shotgun (WGS) entry which is preliminary data.</text>
</comment>
<proteinExistence type="predicted"/>
<evidence type="ECO:0000313" key="2">
    <source>
        <dbReference type="EMBL" id="MEQ2175313.1"/>
    </source>
</evidence>
<dbReference type="Proteomes" id="UP001476798">
    <property type="component" value="Unassembled WGS sequence"/>
</dbReference>
<dbReference type="EMBL" id="JAHRIO010051292">
    <property type="protein sequence ID" value="MEQ2175313.1"/>
    <property type="molecule type" value="Genomic_DNA"/>
</dbReference>
<reference evidence="2 3" key="1">
    <citation type="submission" date="2021-06" db="EMBL/GenBank/DDBJ databases">
        <authorList>
            <person name="Palmer J.M."/>
        </authorList>
    </citation>
    <scope>NUCLEOTIDE SEQUENCE [LARGE SCALE GENOMIC DNA]</scope>
    <source>
        <strain evidence="2 3">GA_2019</strain>
        <tissue evidence="2">Muscle</tissue>
    </source>
</reference>
<accession>A0ABV0NVC3</accession>
<feature type="non-terminal residue" evidence="2">
    <location>
        <position position="1"/>
    </location>
</feature>
<sequence length="184" mass="20207">SISPSAPVWGELVSVQCTLTPRLDGAVVQWMLNSYPLGPNTPGVTNLNEGRLTAKAADKLAGTWTCSVHKSKNVWKASVELSVKVVMSKKKGSMMLSCQLSDSSEVTDYEWVHVSYDINGTESVGPILRGQTVSVKESGGEWMCRYIGKNGVLGNVTTQVNFMGKTWVHNKHFLHMETEFISTR</sequence>
<organism evidence="2 3">
    <name type="scientific">Goodea atripinnis</name>
    <dbReference type="NCBI Taxonomy" id="208336"/>
    <lineage>
        <taxon>Eukaryota</taxon>
        <taxon>Metazoa</taxon>
        <taxon>Chordata</taxon>
        <taxon>Craniata</taxon>
        <taxon>Vertebrata</taxon>
        <taxon>Euteleostomi</taxon>
        <taxon>Actinopterygii</taxon>
        <taxon>Neopterygii</taxon>
        <taxon>Teleostei</taxon>
        <taxon>Neoteleostei</taxon>
        <taxon>Acanthomorphata</taxon>
        <taxon>Ovalentaria</taxon>
        <taxon>Atherinomorphae</taxon>
        <taxon>Cyprinodontiformes</taxon>
        <taxon>Goodeidae</taxon>
        <taxon>Goodea</taxon>
    </lineage>
</organism>